<feature type="chain" id="PRO_5011632283" evidence="10">
    <location>
        <begin position="23"/>
        <end position="1045"/>
    </location>
</feature>
<dbReference type="SUPFAM" id="SSF56935">
    <property type="entry name" value="Porins"/>
    <property type="match status" value="1"/>
</dbReference>
<dbReference type="InterPro" id="IPR023996">
    <property type="entry name" value="TonB-dep_OMP_SusC/RagA"/>
</dbReference>
<dbReference type="Proteomes" id="UP000199274">
    <property type="component" value="Unassembled WGS sequence"/>
</dbReference>
<feature type="domain" description="TonB-dependent receptor plug" evidence="12">
    <location>
        <begin position="113"/>
        <end position="232"/>
    </location>
</feature>
<keyword evidence="10" id="KW-0732">Signal</keyword>
<evidence type="ECO:0000256" key="1">
    <source>
        <dbReference type="ARBA" id="ARBA00004571"/>
    </source>
</evidence>
<feature type="domain" description="TonB-dependent receptor-like beta-barrel" evidence="11">
    <location>
        <begin position="398"/>
        <end position="858"/>
    </location>
</feature>
<comment type="similarity">
    <text evidence="8 9">Belongs to the TonB-dependent receptor family.</text>
</comment>
<dbReference type="RefSeq" id="WP_091257349.1">
    <property type="nucleotide sequence ID" value="NZ_FNDB01000007.1"/>
</dbReference>
<name>A0A1G8C8P2_9FLAO</name>
<keyword evidence="2 8" id="KW-0813">Transport</keyword>
<gene>
    <name evidence="13" type="ORF">SAMN04488062_10781</name>
</gene>
<sequence>MRLKLKWVFSLLLAISMQFSFAQETTVSGVVSDASGPIPGANVVVKGSKNGVQTDFDGKYSIKAKVGDVLVASFVGMQDVTVKVGTSNTVNFKLQDGSVLEEVVVVGYGTQKRRDVNGAIAKIDGSRIKDIPVQSFDQALSGAASGVNVSQPNGVLGNQAVIRIRGVNSINLSSYPLIVIDGVPSWNGDNLNQSNAVNNPLANINQADIESIEVLKDASSAAIYGSRAAAGVILITTKKGKAGKFSVNFDSSLSFTSPFNLIPLLNAQQFTDIKNEGLKNAGTPANGTTRGFYTMNDANGNLVDTNWNDIIYRTGAATNHSLSISGGNENTKYFLSAGQLEQEGMFVNNSFRRQTGRFTLDQKVNKWLTLGGTFNYTNSRNNGLSTGSTAGNNFASSGAARLAFAQAPNVGPYNNDGTYNLAPTQIGQGNNLSPLQWVNPQYILDTNTFLSKNDHFISNFYIGVKLAKGLNFKSLYGIDNLLVENIDFLGPLNGDGQQFSGSATNTMNRYSRKSIQNILDYSVRLSDKHDLSALLGSERQYTKIESWGASRRGVSDPFFNEYQGNFSAIVASGNLLTENYLESYFGRVNYDYNKKYFASINARRDGFSAFAPDNKWGNFWGGSLGWALTEENFFRNLVSSDIVNQLRLRASYGVVGNNQGLNDFAASSFYDAGVNGTSGSLFFNRAGNQNLTWETSNKTDFGINFGLFNDRLTGELGYYKNDIDGLILSVPQSASAGIPGNSILANVGSMRNTGYEVTLNAKIIDKGNFKWNASVNVTTQKNVVTSLDANNSDIIVATQLENTNIIRVGESIGNFYIVQTGGVNPANGRRIFYYRDGTAVQYDHSNPVTASRWTKVSDGTVTRAANQALDAKVMGPALPTYFGGLDNTFTYKGFSLNFSLYFSGGNYVYNGTQAGLRDQRVWNNSAEVLTRWQNPGDITAIPRIVFGDNVSNGSSMPISDNLEKGDFMKVRNIAFGYSLPQSLLSKLKLTSFRFYVSAQNVFTFTNYSGFDPEISSNGNANGSPSVDRNSAPMARTISMGFNLGL</sequence>
<dbReference type="EMBL" id="FNDB01000007">
    <property type="protein sequence ID" value="SDH41856.1"/>
    <property type="molecule type" value="Genomic_DNA"/>
</dbReference>
<dbReference type="InterPro" id="IPR037066">
    <property type="entry name" value="Plug_dom_sf"/>
</dbReference>
<protein>
    <submittedName>
        <fullName evidence="13">TonB-linked outer membrane protein, SusC/RagA family</fullName>
    </submittedName>
</protein>
<dbReference type="Gene3D" id="2.170.130.10">
    <property type="entry name" value="TonB-dependent receptor, plug domain"/>
    <property type="match status" value="1"/>
</dbReference>
<organism evidence="13 14">
    <name type="scientific">Flavobacterium omnivorum</name>
    <dbReference type="NCBI Taxonomy" id="178355"/>
    <lineage>
        <taxon>Bacteria</taxon>
        <taxon>Pseudomonadati</taxon>
        <taxon>Bacteroidota</taxon>
        <taxon>Flavobacteriia</taxon>
        <taxon>Flavobacteriales</taxon>
        <taxon>Flavobacteriaceae</taxon>
        <taxon>Flavobacterium</taxon>
    </lineage>
</organism>
<proteinExistence type="inferred from homology"/>
<keyword evidence="7 8" id="KW-0998">Cell outer membrane</keyword>
<dbReference type="NCBIfam" id="TIGR04057">
    <property type="entry name" value="SusC_RagA_signa"/>
    <property type="match status" value="1"/>
</dbReference>
<evidence type="ECO:0000256" key="3">
    <source>
        <dbReference type="ARBA" id="ARBA00022452"/>
    </source>
</evidence>
<dbReference type="Gene3D" id="2.40.170.20">
    <property type="entry name" value="TonB-dependent receptor, beta-barrel domain"/>
    <property type="match status" value="1"/>
</dbReference>
<dbReference type="STRING" id="178355.SAMN04488062_10781"/>
<accession>A0A1G8C8P2</accession>
<dbReference type="AlphaFoldDB" id="A0A1G8C8P2"/>
<evidence type="ECO:0000256" key="6">
    <source>
        <dbReference type="ARBA" id="ARBA00023136"/>
    </source>
</evidence>
<dbReference type="Pfam" id="PF00593">
    <property type="entry name" value="TonB_dep_Rec_b-barrel"/>
    <property type="match status" value="1"/>
</dbReference>
<evidence type="ECO:0000259" key="12">
    <source>
        <dbReference type="Pfam" id="PF07715"/>
    </source>
</evidence>
<dbReference type="GO" id="GO:0009279">
    <property type="term" value="C:cell outer membrane"/>
    <property type="evidence" value="ECO:0007669"/>
    <property type="project" value="UniProtKB-SubCell"/>
</dbReference>
<reference evidence="14" key="1">
    <citation type="submission" date="2016-10" db="EMBL/GenBank/DDBJ databases">
        <authorList>
            <person name="Varghese N."/>
            <person name="Submissions S."/>
        </authorList>
    </citation>
    <scope>NUCLEOTIDE SEQUENCE [LARGE SCALE GENOMIC DNA]</scope>
    <source>
        <strain evidence="14">CGMCC 1.2747</strain>
    </source>
</reference>
<dbReference type="Gene3D" id="2.60.40.1120">
    <property type="entry name" value="Carboxypeptidase-like, regulatory domain"/>
    <property type="match status" value="1"/>
</dbReference>
<dbReference type="InterPro" id="IPR023997">
    <property type="entry name" value="TonB-dep_OMP_SusC/RagA_CS"/>
</dbReference>
<dbReference type="Pfam" id="PF07715">
    <property type="entry name" value="Plug"/>
    <property type="match status" value="1"/>
</dbReference>
<keyword evidence="4 8" id="KW-0812">Transmembrane</keyword>
<dbReference type="NCBIfam" id="TIGR04056">
    <property type="entry name" value="OMP_RagA_SusC"/>
    <property type="match status" value="1"/>
</dbReference>
<evidence type="ECO:0000256" key="9">
    <source>
        <dbReference type="RuleBase" id="RU003357"/>
    </source>
</evidence>
<evidence type="ECO:0000256" key="4">
    <source>
        <dbReference type="ARBA" id="ARBA00022692"/>
    </source>
</evidence>
<comment type="subcellular location">
    <subcellularLocation>
        <location evidence="1 8">Cell outer membrane</location>
        <topology evidence="1 8">Multi-pass membrane protein</topology>
    </subcellularLocation>
</comment>
<evidence type="ECO:0000259" key="11">
    <source>
        <dbReference type="Pfam" id="PF00593"/>
    </source>
</evidence>
<dbReference type="SUPFAM" id="SSF49464">
    <property type="entry name" value="Carboxypeptidase regulatory domain-like"/>
    <property type="match status" value="1"/>
</dbReference>
<evidence type="ECO:0000256" key="10">
    <source>
        <dbReference type="SAM" id="SignalP"/>
    </source>
</evidence>
<evidence type="ECO:0000313" key="13">
    <source>
        <dbReference type="EMBL" id="SDH41856.1"/>
    </source>
</evidence>
<evidence type="ECO:0000256" key="7">
    <source>
        <dbReference type="ARBA" id="ARBA00023237"/>
    </source>
</evidence>
<dbReference type="Pfam" id="PF13715">
    <property type="entry name" value="CarbopepD_reg_2"/>
    <property type="match status" value="1"/>
</dbReference>
<dbReference type="InterPro" id="IPR012910">
    <property type="entry name" value="Plug_dom"/>
</dbReference>
<keyword evidence="5 9" id="KW-0798">TonB box</keyword>
<keyword evidence="6 8" id="KW-0472">Membrane</keyword>
<dbReference type="InterPro" id="IPR008969">
    <property type="entry name" value="CarboxyPept-like_regulatory"/>
</dbReference>
<dbReference type="InterPro" id="IPR039426">
    <property type="entry name" value="TonB-dep_rcpt-like"/>
</dbReference>
<dbReference type="InterPro" id="IPR000531">
    <property type="entry name" value="Beta-barrel_TonB"/>
</dbReference>
<keyword evidence="3 8" id="KW-1134">Transmembrane beta strand</keyword>
<evidence type="ECO:0000256" key="8">
    <source>
        <dbReference type="PROSITE-ProRule" id="PRU01360"/>
    </source>
</evidence>
<feature type="signal peptide" evidence="10">
    <location>
        <begin position="1"/>
        <end position="22"/>
    </location>
</feature>
<evidence type="ECO:0000256" key="5">
    <source>
        <dbReference type="ARBA" id="ARBA00023077"/>
    </source>
</evidence>
<keyword evidence="14" id="KW-1185">Reference proteome</keyword>
<dbReference type="PROSITE" id="PS52016">
    <property type="entry name" value="TONB_DEPENDENT_REC_3"/>
    <property type="match status" value="1"/>
</dbReference>
<dbReference type="InterPro" id="IPR036942">
    <property type="entry name" value="Beta-barrel_TonB_sf"/>
</dbReference>
<evidence type="ECO:0000256" key="2">
    <source>
        <dbReference type="ARBA" id="ARBA00022448"/>
    </source>
</evidence>
<evidence type="ECO:0000313" key="14">
    <source>
        <dbReference type="Proteomes" id="UP000199274"/>
    </source>
</evidence>
<dbReference type="OrthoDB" id="9768177at2"/>